<dbReference type="Gene3D" id="3.40.430.10">
    <property type="entry name" value="Dihydrofolate Reductase, subunit A"/>
    <property type="match status" value="1"/>
</dbReference>
<evidence type="ECO:0000313" key="9">
    <source>
        <dbReference type="EMBL" id="KKS79920.1"/>
    </source>
</evidence>
<evidence type="ECO:0000256" key="4">
    <source>
        <dbReference type="ARBA" id="ARBA00022563"/>
    </source>
</evidence>
<dbReference type="SUPFAM" id="SSF53597">
    <property type="entry name" value="Dihydrofolate reductase-like"/>
    <property type="match status" value="1"/>
</dbReference>
<dbReference type="GO" id="GO:0046655">
    <property type="term" value="P:folic acid metabolic process"/>
    <property type="evidence" value="ECO:0007669"/>
    <property type="project" value="TreeGrafter"/>
</dbReference>
<organism evidence="9 10">
    <name type="scientific">Candidatus Beckwithbacteria bacterium GW2011_GWA2_43_10</name>
    <dbReference type="NCBI Taxonomy" id="1618369"/>
    <lineage>
        <taxon>Bacteria</taxon>
        <taxon>Candidatus Beckwithiibacteriota</taxon>
    </lineage>
</organism>
<dbReference type="EMBL" id="LCEW01000024">
    <property type="protein sequence ID" value="KKS79920.1"/>
    <property type="molecule type" value="Genomic_DNA"/>
</dbReference>
<dbReference type="PIRSF" id="PIRSF000194">
    <property type="entry name" value="DHFR"/>
    <property type="match status" value="1"/>
</dbReference>
<gene>
    <name evidence="9" type="ORF">UV54_C0024G0004</name>
</gene>
<evidence type="ECO:0000256" key="3">
    <source>
        <dbReference type="ARBA" id="ARBA00012856"/>
    </source>
</evidence>
<evidence type="ECO:0000313" key="10">
    <source>
        <dbReference type="Proteomes" id="UP000034213"/>
    </source>
</evidence>
<sequence length="162" mass="18350">MPAKVSLIVAHDDCLGIGAKNRLLWQIKKDFAHFKAVTMGHPVIMGRKTYQSIGRPLPNRTNIIVSRDPNFSAPGCLTTISLESAIARAKDIDQQEVFIIGGGQIYQEAMTKNLVDKLYVTKVQGDFQADTFFPDYSHFKLLKRVNGQEGQYHFTFYVFEKH</sequence>
<proteinExistence type="inferred from homology"/>
<comment type="caution">
    <text evidence="9">The sequence shown here is derived from an EMBL/GenBank/DDBJ whole genome shotgun (WGS) entry which is preliminary data.</text>
</comment>
<dbReference type="Pfam" id="PF00186">
    <property type="entry name" value="DHFR_1"/>
    <property type="match status" value="1"/>
</dbReference>
<feature type="domain" description="DHFR" evidence="8">
    <location>
        <begin position="4"/>
        <end position="162"/>
    </location>
</feature>
<dbReference type="GO" id="GO:0005829">
    <property type="term" value="C:cytosol"/>
    <property type="evidence" value="ECO:0007669"/>
    <property type="project" value="TreeGrafter"/>
</dbReference>
<comment type="pathway">
    <text evidence="1 7">Cofactor biosynthesis; tetrahydrofolate biosynthesis; 5,6,7,8-tetrahydrofolate from 7,8-dihydrofolate: step 1/1.</text>
</comment>
<dbReference type="InterPro" id="IPR001796">
    <property type="entry name" value="DHFR_dom"/>
</dbReference>
<evidence type="ECO:0000256" key="6">
    <source>
        <dbReference type="ARBA" id="ARBA00023002"/>
    </source>
</evidence>
<dbReference type="GO" id="GO:0046654">
    <property type="term" value="P:tetrahydrofolate biosynthetic process"/>
    <property type="evidence" value="ECO:0007669"/>
    <property type="project" value="UniProtKB-UniPathway"/>
</dbReference>
<evidence type="ECO:0000259" key="8">
    <source>
        <dbReference type="PROSITE" id="PS51330"/>
    </source>
</evidence>
<reference evidence="9 10" key="1">
    <citation type="journal article" date="2015" name="Nature">
        <title>rRNA introns, odd ribosomes, and small enigmatic genomes across a large radiation of phyla.</title>
        <authorList>
            <person name="Brown C.T."/>
            <person name="Hug L.A."/>
            <person name="Thomas B.C."/>
            <person name="Sharon I."/>
            <person name="Castelle C.J."/>
            <person name="Singh A."/>
            <person name="Wilkins M.J."/>
            <person name="Williams K.H."/>
            <person name="Banfield J.F."/>
        </authorList>
    </citation>
    <scope>NUCLEOTIDE SEQUENCE [LARGE SCALE GENOMIC DNA]</scope>
</reference>
<evidence type="ECO:0000256" key="2">
    <source>
        <dbReference type="ARBA" id="ARBA00009539"/>
    </source>
</evidence>
<comment type="function">
    <text evidence="7">Key enzyme in folate metabolism. Catalyzes an essential reaction for de novo glycine and purine synthesis, and for DNA precursor synthesis.</text>
</comment>
<evidence type="ECO:0000256" key="5">
    <source>
        <dbReference type="ARBA" id="ARBA00022857"/>
    </source>
</evidence>
<dbReference type="PRINTS" id="PR00070">
    <property type="entry name" value="DHFR"/>
</dbReference>
<dbReference type="PANTHER" id="PTHR48069">
    <property type="entry name" value="DIHYDROFOLATE REDUCTASE"/>
    <property type="match status" value="1"/>
</dbReference>
<dbReference type="STRING" id="1618369.UV54_C0024G0004"/>
<comment type="similarity">
    <text evidence="2 7">Belongs to the dihydrofolate reductase family.</text>
</comment>
<keyword evidence="4 7" id="KW-0554">One-carbon metabolism</keyword>
<dbReference type="EC" id="1.5.1.3" evidence="3 7"/>
<dbReference type="PANTHER" id="PTHR48069:SF3">
    <property type="entry name" value="DIHYDROFOLATE REDUCTASE"/>
    <property type="match status" value="1"/>
</dbReference>
<dbReference type="GO" id="GO:0004146">
    <property type="term" value="F:dihydrofolate reductase activity"/>
    <property type="evidence" value="ECO:0007669"/>
    <property type="project" value="UniProtKB-EC"/>
</dbReference>
<dbReference type="InterPro" id="IPR024072">
    <property type="entry name" value="DHFR-like_dom_sf"/>
</dbReference>
<comment type="catalytic activity">
    <reaction evidence="7">
        <text>(6S)-5,6,7,8-tetrahydrofolate + NADP(+) = 7,8-dihydrofolate + NADPH + H(+)</text>
        <dbReference type="Rhea" id="RHEA:15009"/>
        <dbReference type="ChEBI" id="CHEBI:15378"/>
        <dbReference type="ChEBI" id="CHEBI:57451"/>
        <dbReference type="ChEBI" id="CHEBI:57453"/>
        <dbReference type="ChEBI" id="CHEBI:57783"/>
        <dbReference type="ChEBI" id="CHEBI:58349"/>
        <dbReference type="EC" id="1.5.1.3"/>
    </reaction>
</comment>
<keyword evidence="5 7" id="KW-0521">NADP</keyword>
<dbReference type="CDD" id="cd00209">
    <property type="entry name" value="DHFR"/>
    <property type="match status" value="1"/>
</dbReference>
<evidence type="ECO:0000256" key="1">
    <source>
        <dbReference type="ARBA" id="ARBA00004903"/>
    </source>
</evidence>
<dbReference type="GO" id="GO:0006730">
    <property type="term" value="P:one-carbon metabolic process"/>
    <property type="evidence" value="ECO:0007669"/>
    <property type="project" value="UniProtKB-KW"/>
</dbReference>
<evidence type="ECO:0000256" key="7">
    <source>
        <dbReference type="PIRNR" id="PIRNR000194"/>
    </source>
</evidence>
<dbReference type="Proteomes" id="UP000034213">
    <property type="component" value="Unassembled WGS sequence"/>
</dbReference>
<dbReference type="PATRIC" id="fig|1618369.3.peg.366"/>
<accession>A0A0G1C2M1</accession>
<dbReference type="GO" id="GO:0050661">
    <property type="term" value="F:NADP binding"/>
    <property type="evidence" value="ECO:0007669"/>
    <property type="project" value="InterPro"/>
</dbReference>
<dbReference type="GO" id="GO:0046452">
    <property type="term" value="P:dihydrofolate metabolic process"/>
    <property type="evidence" value="ECO:0007669"/>
    <property type="project" value="TreeGrafter"/>
</dbReference>
<dbReference type="PROSITE" id="PS51330">
    <property type="entry name" value="DHFR_2"/>
    <property type="match status" value="1"/>
</dbReference>
<keyword evidence="6 7" id="KW-0560">Oxidoreductase</keyword>
<protein>
    <recommendedName>
        <fullName evidence="3 7">Dihydrofolate reductase</fullName>
        <ecNumber evidence="3 7">1.5.1.3</ecNumber>
    </recommendedName>
</protein>
<dbReference type="InterPro" id="IPR012259">
    <property type="entry name" value="DHFR"/>
</dbReference>
<name>A0A0G1C2M1_9BACT</name>
<dbReference type="AlphaFoldDB" id="A0A0G1C2M1"/>
<dbReference type="UniPathway" id="UPA00077">
    <property type="reaction ID" value="UER00158"/>
</dbReference>